<dbReference type="Proteomes" id="UP000887540">
    <property type="component" value="Unplaced"/>
</dbReference>
<dbReference type="EC" id="3.1.3.48" evidence="1"/>
<keyword evidence="3" id="KW-0904">Protein phosphatase</keyword>
<evidence type="ECO:0000256" key="1">
    <source>
        <dbReference type="ARBA" id="ARBA00013064"/>
    </source>
</evidence>
<reference evidence="7" key="1">
    <citation type="submission" date="2022-11" db="UniProtKB">
        <authorList>
            <consortium name="WormBaseParasite"/>
        </authorList>
    </citation>
    <scope>IDENTIFICATION</scope>
</reference>
<sequence length="170" mass="19347">MYQRPCHFYYNISGERAQELLFRYGSKGEFIIRPSESNKNDYTISVHRGDKVTHVKIINHDGILSLPTGAKFETLLNLVRHIVETQCTLPESDGSLIEMKTNCLIPKEEIPVNGGRDLFFHVGISAIESEELLKDEPLGSYLLRENTLYNNDLLMKKWAKTCGDMIISVA</sequence>
<evidence type="ECO:0000313" key="7">
    <source>
        <dbReference type="WBParaSite" id="ACRNAN_scaffold746.g22149.t1"/>
    </source>
</evidence>
<keyword evidence="2" id="KW-0378">Hydrolase</keyword>
<dbReference type="GO" id="GO:0005737">
    <property type="term" value="C:cytoplasm"/>
    <property type="evidence" value="ECO:0007669"/>
    <property type="project" value="TreeGrafter"/>
</dbReference>
<name>A0A914EFS3_9BILA</name>
<dbReference type="PRINTS" id="PR00401">
    <property type="entry name" value="SH2DOMAIN"/>
</dbReference>
<dbReference type="InterPro" id="IPR000980">
    <property type="entry name" value="SH2"/>
</dbReference>
<dbReference type="PANTHER" id="PTHR46257:SF3">
    <property type="entry name" value="TYROSINE-PROTEIN PHOSPHATASE CORKSCREW"/>
    <property type="match status" value="1"/>
</dbReference>
<dbReference type="Gene3D" id="3.30.505.10">
    <property type="entry name" value="SH2 domain"/>
    <property type="match status" value="1"/>
</dbReference>
<feature type="domain" description="SH2" evidence="5">
    <location>
        <begin position="7"/>
        <end position="112"/>
    </location>
</feature>
<dbReference type="GO" id="GO:0004726">
    <property type="term" value="F:non-membrane spanning protein tyrosine phosphatase activity"/>
    <property type="evidence" value="ECO:0007669"/>
    <property type="project" value="TreeGrafter"/>
</dbReference>
<evidence type="ECO:0000259" key="5">
    <source>
        <dbReference type="PROSITE" id="PS50001"/>
    </source>
</evidence>
<dbReference type="InterPro" id="IPR036860">
    <property type="entry name" value="SH2_dom_sf"/>
</dbReference>
<dbReference type="Pfam" id="PF00017">
    <property type="entry name" value="SH2"/>
    <property type="match status" value="1"/>
</dbReference>
<dbReference type="AlphaFoldDB" id="A0A914EFS3"/>
<accession>A0A914EFS3</accession>
<proteinExistence type="predicted"/>
<evidence type="ECO:0000313" key="6">
    <source>
        <dbReference type="Proteomes" id="UP000887540"/>
    </source>
</evidence>
<dbReference type="SMART" id="SM00252">
    <property type="entry name" value="SH2"/>
    <property type="match status" value="1"/>
</dbReference>
<evidence type="ECO:0000256" key="3">
    <source>
        <dbReference type="ARBA" id="ARBA00022912"/>
    </source>
</evidence>
<evidence type="ECO:0000256" key="4">
    <source>
        <dbReference type="PROSITE-ProRule" id="PRU00191"/>
    </source>
</evidence>
<dbReference type="PROSITE" id="PS50001">
    <property type="entry name" value="SH2"/>
    <property type="match status" value="1"/>
</dbReference>
<dbReference type="PANTHER" id="PTHR46257">
    <property type="entry name" value="TYROSINE-PROTEIN PHOSPHATASE CORKSCREW"/>
    <property type="match status" value="1"/>
</dbReference>
<protein>
    <recommendedName>
        <fullName evidence="1">protein-tyrosine-phosphatase</fullName>
        <ecNumber evidence="1">3.1.3.48</ecNumber>
    </recommendedName>
</protein>
<dbReference type="GO" id="GO:0000278">
    <property type="term" value="P:mitotic cell cycle"/>
    <property type="evidence" value="ECO:0007669"/>
    <property type="project" value="TreeGrafter"/>
</dbReference>
<dbReference type="WBParaSite" id="ACRNAN_scaffold746.g22149.t1">
    <property type="protein sequence ID" value="ACRNAN_scaffold746.g22149.t1"/>
    <property type="gene ID" value="ACRNAN_scaffold746.g22149"/>
</dbReference>
<dbReference type="GO" id="GO:0030154">
    <property type="term" value="P:cell differentiation"/>
    <property type="evidence" value="ECO:0007669"/>
    <property type="project" value="TreeGrafter"/>
</dbReference>
<dbReference type="GO" id="GO:0001784">
    <property type="term" value="F:phosphotyrosine residue binding"/>
    <property type="evidence" value="ECO:0007669"/>
    <property type="project" value="TreeGrafter"/>
</dbReference>
<dbReference type="GO" id="GO:0035556">
    <property type="term" value="P:intracellular signal transduction"/>
    <property type="evidence" value="ECO:0007669"/>
    <property type="project" value="TreeGrafter"/>
</dbReference>
<dbReference type="InterPro" id="IPR052123">
    <property type="entry name" value="Non-rcpt_Tyr_Phosphatase"/>
</dbReference>
<keyword evidence="4" id="KW-0727">SH2 domain</keyword>
<keyword evidence="6" id="KW-1185">Reference proteome</keyword>
<evidence type="ECO:0000256" key="2">
    <source>
        <dbReference type="ARBA" id="ARBA00022801"/>
    </source>
</evidence>
<dbReference type="SUPFAM" id="SSF55550">
    <property type="entry name" value="SH2 domain"/>
    <property type="match status" value="2"/>
</dbReference>
<organism evidence="6 7">
    <name type="scientific">Acrobeloides nanus</name>
    <dbReference type="NCBI Taxonomy" id="290746"/>
    <lineage>
        <taxon>Eukaryota</taxon>
        <taxon>Metazoa</taxon>
        <taxon>Ecdysozoa</taxon>
        <taxon>Nematoda</taxon>
        <taxon>Chromadorea</taxon>
        <taxon>Rhabditida</taxon>
        <taxon>Tylenchina</taxon>
        <taxon>Cephalobomorpha</taxon>
        <taxon>Cephaloboidea</taxon>
        <taxon>Cephalobidae</taxon>
        <taxon>Acrobeloides</taxon>
    </lineage>
</organism>